<name>I3V0E5_PSEPU</name>
<evidence type="ECO:0000259" key="5">
    <source>
        <dbReference type="Pfam" id="PF10672"/>
    </source>
</evidence>
<dbReference type="HOGENOM" id="CLU_2993342_0_0_6"/>
<dbReference type="GO" id="GO:0008168">
    <property type="term" value="F:methyltransferase activity"/>
    <property type="evidence" value="ECO:0007669"/>
    <property type="project" value="UniProtKB-KW"/>
</dbReference>
<keyword evidence="1" id="KW-0698">rRNA processing</keyword>
<evidence type="ECO:0000256" key="3">
    <source>
        <dbReference type="ARBA" id="ARBA00022679"/>
    </source>
</evidence>
<dbReference type="EMBL" id="CP003588">
    <property type="protein sequence ID" value="AFK71216.1"/>
    <property type="molecule type" value="Genomic_DNA"/>
</dbReference>
<keyword evidence="2" id="KW-0489">Methyltransferase</keyword>
<organism evidence="6 7">
    <name type="scientific">Pseudomonas putida ND6</name>
    <dbReference type="NCBI Taxonomy" id="231023"/>
    <lineage>
        <taxon>Bacteria</taxon>
        <taxon>Pseudomonadati</taxon>
        <taxon>Pseudomonadota</taxon>
        <taxon>Gammaproteobacteria</taxon>
        <taxon>Pseudomonadales</taxon>
        <taxon>Pseudomonadaceae</taxon>
        <taxon>Pseudomonas</taxon>
    </lineage>
</organism>
<reference evidence="6 7" key="1">
    <citation type="journal article" date="2012" name="J. Bacteriol.">
        <title>Complete Genome Sequence of the Naphthalene-Degrading Pseudomonas putida Strain ND6.</title>
        <authorList>
            <person name="Li S."/>
            <person name="Zhao H."/>
            <person name="Li Y."/>
            <person name="Niu S."/>
            <person name="Cai B."/>
        </authorList>
    </citation>
    <scope>NUCLEOTIDE SEQUENCE [LARGE SCALE GENOMIC DNA]</scope>
    <source>
        <strain evidence="6 7">ND6</strain>
    </source>
</reference>
<accession>I3V0E5</accession>
<evidence type="ECO:0000256" key="2">
    <source>
        <dbReference type="ARBA" id="ARBA00022603"/>
    </source>
</evidence>
<dbReference type="Pfam" id="PF10672">
    <property type="entry name" value="Methyltrans_SAM"/>
    <property type="match status" value="1"/>
</dbReference>
<gene>
    <name evidence="6" type="ORF">YSA_08221</name>
</gene>
<evidence type="ECO:0000256" key="4">
    <source>
        <dbReference type="ARBA" id="ARBA00022691"/>
    </source>
</evidence>
<protein>
    <recommendedName>
        <fullName evidence="5">S-adenosylmethionine-dependent methyltransferase domain-containing protein</fullName>
    </recommendedName>
</protein>
<keyword evidence="4" id="KW-0949">S-adenosyl-L-methionine</keyword>
<dbReference type="InterPro" id="IPR019614">
    <property type="entry name" value="SAM-dep_methyl-trfase"/>
</dbReference>
<dbReference type="GO" id="GO:0006364">
    <property type="term" value="P:rRNA processing"/>
    <property type="evidence" value="ECO:0007669"/>
    <property type="project" value="UniProtKB-KW"/>
</dbReference>
<dbReference type="PATRIC" id="fig|231023.4.peg.3955"/>
<feature type="domain" description="S-adenosylmethionine-dependent methyltransferase" evidence="5">
    <location>
        <begin position="3"/>
        <end position="42"/>
    </location>
</feature>
<sequence length="57" mass="6273">MFGTLLACANDPGIGLQFLIEELSLHAPALVFAERLANPPIFRMRAWRSTQGDGVLF</sequence>
<proteinExistence type="predicted"/>
<dbReference type="GO" id="GO:0032259">
    <property type="term" value="P:methylation"/>
    <property type="evidence" value="ECO:0007669"/>
    <property type="project" value="UniProtKB-KW"/>
</dbReference>
<evidence type="ECO:0000313" key="6">
    <source>
        <dbReference type="EMBL" id="AFK71216.1"/>
    </source>
</evidence>
<evidence type="ECO:0000256" key="1">
    <source>
        <dbReference type="ARBA" id="ARBA00022552"/>
    </source>
</evidence>
<evidence type="ECO:0000313" key="7">
    <source>
        <dbReference type="Proteomes" id="UP000005268"/>
    </source>
</evidence>
<dbReference type="KEGG" id="ppi:YSA_08221"/>
<keyword evidence="3" id="KW-0808">Transferase</keyword>
<dbReference type="Proteomes" id="UP000005268">
    <property type="component" value="Chromosome"/>
</dbReference>
<dbReference type="AlphaFoldDB" id="I3V0E5"/>